<sequence length="109" mass="11928">MRSAPLPALLRSFVFTMSLGVGLVTMAGCRSEIEKLCDDGCDCTGCSEREYNQCIDVLERAEERAASLGCADEWDELIGCTNDESACRGDDFILESCNSERQDLARCAD</sequence>
<keyword evidence="2" id="KW-1185">Reference proteome</keyword>
<reference evidence="1 2" key="1">
    <citation type="submission" date="2015-07" db="EMBL/GenBank/DDBJ databases">
        <title>Genome analysis of myxobacterium Chondromyces crocatus Cm c5 reveals a high potential for natural compound synthesis and the genetic basis for the loss of fruiting body formation.</title>
        <authorList>
            <person name="Zaburannyi N."/>
            <person name="Bunk B."/>
            <person name="Maier J."/>
            <person name="Overmann J."/>
            <person name="Mueller R."/>
        </authorList>
    </citation>
    <scope>NUCLEOTIDE SEQUENCE [LARGE SCALE GENOMIC DNA]</scope>
    <source>
        <strain evidence="1 2">Cm c5</strain>
    </source>
</reference>
<dbReference type="OrthoDB" id="5521374at2"/>
<dbReference type="STRING" id="52.CMC5_016070"/>
<gene>
    <name evidence="1" type="ORF">CMC5_016070</name>
</gene>
<dbReference type="RefSeq" id="WP_156338344.1">
    <property type="nucleotide sequence ID" value="NZ_CP012159.1"/>
</dbReference>
<dbReference type="PROSITE" id="PS51257">
    <property type="entry name" value="PROKAR_LIPOPROTEIN"/>
    <property type="match status" value="1"/>
</dbReference>
<accession>A0A0K1E9A7</accession>
<evidence type="ECO:0000313" key="2">
    <source>
        <dbReference type="Proteomes" id="UP000067626"/>
    </source>
</evidence>
<dbReference type="KEGG" id="ccro:CMC5_016070"/>
<dbReference type="AlphaFoldDB" id="A0A0K1E9A7"/>
<evidence type="ECO:0000313" key="1">
    <source>
        <dbReference type="EMBL" id="AKT37466.1"/>
    </source>
</evidence>
<dbReference type="Proteomes" id="UP000067626">
    <property type="component" value="Chromosome"/>
</dbReference>
<protein>
    <submittedName>
        <fullName evidence="1">Uncharacterized protein</fullName>
    </submittedName>
</protein>
<proteinExistence type="predicted"/>
<organism evidence="1 2">
    <name type="scientific">Chondromyces crocatus</name>
    <dbReference type="NCBI Taxonomy" id="52"/>
    <lineage>
        <taxon>Bacteria</taxon>
        <taxon>Pseudomonadati</taxon>
        <taxon>Myxococcota</taxon>
        <taxon>Polyangia</taxon>
        <taxon>Polyangiales</taxon>
        <taxon>Polyangiaceae</taxon>
        <taxon>Chondromyces</taxon>
    </lineage>
</organism>
<name>A0A0K1E9A7_CHOCO</name>
<dbReference type="EMBL" id="CP012159">
    <property type="protein sequence ID" value="AKT37466.1"/>
    <property type="molecule type" value="Genomic_DNA"/>
</dbReference>